<keyword evidence="2" id="KW-1185">Reference proteome</keyword>
<reference evidence="1 2" key="1">
    <citation type="submission" date="2020-07" db="EMBL/GenBank/DDBJ databases">
        <title>Sequencing the genomes of 1000 actinobacteria strains.</title>
        <authorList>
            <person name="Klenk H.-P."/>
        </authorList>
    </citation>
    <scope>NUCLEOTIDE SEQUENCE [LARGE SCALE GENOMIC DNA]</scope>
    <source>
        <strain evidence="1 2">DSM 18448</strain>
    </source>
</reference>
<accession>A0A852ZEW8</accession>
<dbReference type="Proteomes" id="UP000579605">
    <property type="component" value="Unassembled WGS sequence"/>
</dbReference>
<organism evidence="1 2">
    <name type="scientific">Actinopolymorpha rutila</name>
    <dbReference type="NCBI Taxonomy" id="446787"/>
    <lineage>
        <taxon>Bacteria</taxon>
        <taxon>Bacillati</taxon>
        <taxon>Actinomycetota</taxon>
        <taxon>Actinomycetes</taxon>
        <taxon>Propionibacteriales</taxon>
        <taxon>Actinopolymorphaceae</taxon>
        <taxon>Actinopolymorpha</taxon>
    </lineage>
</organism>
<dbReference type="AlphaFoldDB" id="A0A852ZEW8"/>
<sequence length="121" mass="13948">MRRLACEADLIPVVLGGDGQVLDLGRSDRFFQEHQRRALAIRDGRHCHFPGCQIPEPRCVTHHMTAWDHGGPTDLANEVLLCRFHRTTVHHEGWLVRIGSHGHPEYVPPQWCDPQRRILRP</sequence>
<evidence type="ECO:0008006" key="3">
    <source>
        <dbReference type="Google" id="ProtNLM"/>
    </source>
</evidence>
<evidence type="ECO:0000313" key="2">
    <source>
        <dbReference type="Proteomes" id="UP000579605"/>
    </source>
</evidence>
<dbReference type="Gene3D" id="1.10.30.50">
    <property type="match status" value="1"/>
</dbReference>
<name>A0A852ZEW8_9ACTN</name>
<evidence type="ECO:0000313" key="1">
    <source>
        <dbReference type="EMBL" id="NYH90715.1"/>
    </source>
</evidence>
<dbReference type="CDD" id="cd00085">
    <property type="entry name" value="HNHc"/>
    <property type="match status" value="1"/>
</dbReference>
<protein>
    <recommendedName>
        <fullName evidence="3">HNH endonuclease</fullName>
    </recommendedName>
</protein>
<proteinExistence type="predicted"/>
<gene>
    <name evidence="1" type="ORF">F4554_003353</name>
</gene>
<dbReference type="InterPro" id="IPR003615">
    <property type="entry name" value="HNH_nuc"/>
</dbReference>
<dbReference type="EMBL" id="JACBZH010000001">
    <property type="protein sequence ID" value="NYH90715.1"/>
    <property type="molecule type" value="Genomic_DNA"/>
</dbReference>
<comment type="caution">
    <text evidence="1">The sequence shown here is derived from an EMBL/GenBank/DDBJ whole genome shotgun (WGS) entry which is preliminary data.</text>
</comment>